<gene>
    <name evidence="2" type="ORF">IRJ18_02185</name>
</gene>
<protein>
    <submittedName>
        <fullName evidence="2">Uncharacterized protein</fullName>
    </submittedName>
</protein>
<proteinExistence type="predicted"/>
<keyword evidence="1" id="KW-0732">Signal</keyword>
<evidence type="ECO:0000256" key="1">
    <source>
        <dbReference type="SAM" id="SignalP"/>
    </source>
</evidence>
<name>A0ABR9XCM0_9SPHI</name>
<evidence type="ECO:0000313" key="3">
    <source>
        <dbReference type="Proteomes" id="UP000632774"/>
    </source>
</evidence>
<keyword evidence="3" id="KW-1185">Reference proteome</keyword>
<dbReference type="Proteomes" id="UP000632774">
    <property type="component" value="Unassembled WGS sequence"/>
</dbReference>
<dbReference type="RefSeq" id="WP_194104561.1">
    <property type="nucleotide sequence ID" value="NZ_JADFFM010000001.1"/>
</dbReference>
<evidence type="ECO:0000313" key="2">
    <source>
        <dbReference type="EMBL" id="MBE9665153.1"/>
    </source>
</evidence>
<feature type="chain" id="PRO_5045362577" evidence="1">
    <location>
        <begin position="25"/>
        <end position="113"/>
    </location>
</feature>
<accession>A0ABR9XCM0</accession>
<feature type="signal peptide" evidence="1">
    <location>
        <begin position="1"/>
        <end position="24"/>
    </location>
</feature>
<comment type="caution">
    <text evidence="2">The sequence shown here is derived from an EMBL/GenBank/DDBJ whole genome shotgun (WGS) entry which is preliminary data.</text>
</comment>
<organism evidence="2 3">
    <name type="scientific">Mucilaginibacter boryungensis</name>
    <dbReference type="NCBI Taxonomy" id="768480"/>
    <lineage>
        <taxon>Bacteria</taxon>
        <taxon>Pseudomonadati</taxon>
        <taxon>Bacteroidota</taxon>
        <taxon>Sphingobacteriia</taxon>
        <taxon>Sphingobacteriales</taxon>
        <taxon>Sphingobacteriaceae</taxon>
        <taxon>Mucilaginibacter</taxon>
    </lineage>
</organism>
<dbReference type="EMBL" id="JADFFM010000001">
    <property type="protein sequence ID" value="MBE9665153.1"/>
    <property type="molecule type" value="Genomic_DNA"/>
</dbReference>
<sequence>MKFVAVLLIGCMLFLSSFPGTVNAVPVTAKMDCCKKAGGTSACHHNPAKNRESGCEKPGCAMLFSCSICGFIPASQLRVQHNFSLLLKQPVAFYKIGHLSAYHKADWKPPKAC</sequence>
<reference evidence="2 3" key="1">
    <citation type="submission" date="2020-10" db="EMBL/GenBank/DDBJ databases">
        <title>Mucilaginibacter mali sp. nov., isolated from rhizosphere soil of apple orchard.</title>
        <authorList>
            <person name="Lee J.-S."/>
            <person name="Kim H.S."/>
            <person name="Kim J.-S."/>
        </authorList>
    </citation>
    <scope>NUCLEOTIDE SEQUENCE [LARGE SCALE GENOMIC DNA]</scope>
    <source>
        <strain evidence="2 3">KCTC 23157</strain>
    </source>
</reference>